<keyword evidence="6" id="KW-1185">Reference proteome</keyword>
<evidence type="ECO:0000256" key="3">
    <source>
        <dbReference type="PROSITE-ProRule" id="PRU00023"/>
    </source>
</evidence>
<evidence type="ECO:0000256" key="4">
    <source>
        <dbReference type="SAM" id="MobiDB-lite"/>
    </source>
</evidence>
<evidence type="ECO:0000256" key="2">
    <source>
        <dbReference type="ARBA" id="ARBA00023043"/>
    </source>
</evidence>
<evidence type="ECO:0000313" key="6">
    <source>
        <dbReference type="Proteomes" id="UP000241762"/>
    </source>
</evidence>
<name>A0A2P1P8M4_9RICK</name>
<dbReference type="PANTHER" id="PTHR24126:SF14">
    <property type="entry name" value="ANK_REP_REGION DOMAIN-CONTAINING PROTEIN"/>
    <property type="match status" value="1"/>
</dbReference>
<feature type="repeat" description="ANK" evidence="3">
    <location>
        <begin position="119"/>
        <end position="151"/>
    </location>
</feature>
<reference evidence="5 6" key="1">
    <citation type="submission" date="2018-03" db="EMBL/GenBank/DDBJ databases">
        <title>A gene transfer event suggests a long-term partnership between eustigmatophyte algae and a novel lineage of endosymbiotic bacteria.</title>
        <authorList>
            <person name="Yurchenko T."/>
            <person name="Sevcikova T."/>
            <person name="Pribyl P."/>
            <person name="El Karkouri K."/>
            <person name="Klimes V."/>
            <person name="Amaral R."/>
            <person name="Zbrankova V."/>
            <person name="Kim E."/>
            <person name="Raoult D."/>
            <person name="Santos L.M.A."/>
            <person name="Elias M."/>
        </authorList>
    </citation>
    <scope>NUCLEOTIDE SEQUENCE [LARGE SCALE GENOMIC DNA]</scope>
    <source>
        <strain evidence="5">CCALA 838</strain>
    </source>
</reference>
<dbReference type="Proteomes" id="UP000241762">
    <property type="component" value="Chromosome"/>
</dbReference>
<dbReference type="OrthoDB" id="7837736at2"/>
<dbReference type="PRINTS" id="PR01415">
    <property type="entry name" value="ANKYRIN"/>
</dbReference>
<dbReference type="PANTHER" id="PTHR24126">
    <property type="entry name" value="ANKYRIN REPEAT, PH AND SEC7 DOMAIN CONTAINING PROTEIN SECG-RELATED"/>
    <property type="match status" value="1"/>
</dbReference>
<feature type="repeat" description="ANK" evidence="3">
    <location>
        <begin position="222"/>
        <end position="254"/>
    </location>
</feature>
<gene>
    <name evidence="5" type="ORF">phytr_6700</name>
</gene>
<proteinExistence type="predicted"/>
<dbReference type="SMART" id="SM00248">
    <property type="entry name" value="ANK"/>
    <property type="match status" value="6"/>
</dbReference>
<dbReference type="InterPro" id="IPR002110">
    <property type="entry name" value="Ankyrin_rpt"/>
</dbReference>
<dbReference type="KEGG" id="ptc:phytr_6700"/>
<keyword evidence="2 3" id="KW-0040">ANK repeat</keyword>
<protein>
    <submittedName>
        <fullName evidence="5">Uncharacterized protein</fullName>
    </submittedName>
</protein>
<dbReference type="Pfam" id="PF13637">
    <property type="entry name" value="Ank_4"/>
    <property type="match status" value="1"/>
</dbReference>
<feature type="region of interest" description="Disordered" evidence="4">
    <location>
        <begin position="443"/>
        <end position="483"/>
    </location>
</feature>
<evidence type="ECO:0000256" key="1">
    <source>
        <dbReference type="ARBA" id="ARBA00022737"/>
    </source>
</evidence>
<dbReference type="PROSITE" id="PS50297">
    <property type="entry name" value="ANK_REP_REGION"/>
    <property type="match status" value="3"/>
</dbReference>
<feature type="compositionally biased region" description="Polar residues" evidence="4">
    <location>
        <begin position="460"/>
        <end position="476"/>
    </location>
</feature>
<dbReference type="RefSeq" id="WP_106874467.1">
    <property type="nucleotide sequence ID" value="NZ_CP027845.1"/>
</dbReference>
<dbReference type="AlphaFoldDB" id="A0A2P1P8M4"/>
<dbReference type="EMBL" id="CP027845">
    <property type="protein sequence ID" value="AVP87611.1"/>
    <property type="molecule type" value="Genomic_DNA"/>
</dbReference>
<evidence type="ECO:0000313" key="5">
    <source>
        <dbReference type="EMBL" id="AVP87611.1"/>
    </source>
</evidence>
<dbReference type="SUPFAM" id="SSF48403">
    <property type="entry name" value="Ankyrin repeat"/>
    <property type="match status" value="1"/>
</dbReference>
<dbReference type="Pfam" id="PF12796">
    <property type="entry name" value="Ank_2"/>
    <property type="match status" value="2"/>
</dbReference>
<dbReference type="PROSITE" id="PS50088">
    <property type="entry name" value="ANK_REPEAT"/>
    <property type="match status" value="3"/>
</dbReference>
<dbReference type="InterPro" id="IPR036770">
    <property type="entry name" value="Ankyrin_rpt-contain_sf"/>
</dbReference>
<keyword evidence="1" id="KW-0677">Repeat</keyword>
<accession>A0A2P1P8M4</accession>
<feature type="repeat" description="ANK" evidence="3">
    <location>
        <begin position="86"/>
        <end position="118"/>
    </location>
</feature>
<dbReference type="Gene3D" id="1.25.40.20">
    <property type="entry name" value="Ankyrin repeat-containing domain"/>
    <property type="match status" value="2"/>
</dbReference>
<organism evidence="5 6">
    <name type="scientific">Candidatus Phycorickettsia trachydisci</name>
    <dbReference type="NCBI Taxonomy" id="2115978"/>
    <lineage>
        <taxon>Bacteria</taxon>
        <taxon>Pseudomonadati</taxon>
        <taxon>Pseudomonadota</taxon>
        <taxon>Alphaproteobacteria</taxon>
        <taxon>Rickettsiales</taxon>
        <taxon>Rickettsiaceae</taxon>
        <taxon>Candidatus Phycorickettsia</taxon>
    </lineage>
</organism>
<sequence length="483" mass="54030">MQKSIISLKELKKNNTKLLLQAMDKGDDALVEKIFKDRDFKKDFDFSIKNEEGISFLHVAVNYKKLDIIQYLCQERGMDINDSLINGFTPIHHAARKGWIDLIEDIKSYGGDMNLVDDEDKTALAEAAENGHIDAINKLIDFGANVNGKNPFRTPMMYSIFSGKLEVAKALKARGAKTDLKYKGGDSWLHLAASIGDYSKISQTLEWLLTQEPRMINDINENGETALHVAAGKGKLDLVQFLESHGANLVSQDNHKSLPIERAAMSGHIEVVKYLASTAARIDDSFMRITSLFPFDQLDSLLKMCNVIWVFGQFKGSNYENYVNSSANLVTTFLSKHSLDDFEYSEVYNSVQISDSIENLHSVACKITNPGPEYKMQNSMAFKNMQRLMREKGLPEIKKALLETKSLCSAEVESLIENAFTKYTESELKTNLLQFFTSIKIEEDGEASEEKKTEAETIENISNTNSATTAGDTETANELEGAS</sequence>